<feature type="disulfide bond" evidence="4">
    <location>
        <begin position="343"/>
        <end position="352"/>
    </location>
</feature>
<comment type="caution">
    <text evidence="4">Lacks conserved residue(s) required for the propagation of feature annotation.</text>
</comment>
<keyword evidence="9" id="KW-1185">Reference proteome</keyword>
<feature type="domain" description="EGF-like" evidence="7">
    <location>
        <begin position="313"/>
        <end position="353"/>
    </location>
</feature>
<keyword evidence="1 4" id="KW-0245">EGF-like domain</keyword>
<dbReference type="PROSITE" id="PS01186">
    <property type="entry name" value="EGF_2"/>
    <property type="match status" value="2"/>
</dbReference>
<evidence type="ECO:0000259" key="7">
    <source>
        <dbReference type="PROSITE" id="PS50026"/>
    </source>
</evidence>
<keyword evidence="3 4" id="KW-1015">Disulfide bond</keyword>
<dbReference type="InterPro" id="IPR013032">
    <property type="entry name" value="EGF-like_CS"/>
</dbReference>
<protein>
    <submittedName>
        <fullName evidence="8">Uncharacterized protein</fullName>
    </submittedName>
</protein>
<evidence type="ECO:0000313" key="8">
    <source>
        <dbReference type="EMBL" id="CAL4064167.1"/>
    </source>
</evidence>
<reference evidence="8 9" key="1">
    <citation type="submission" date="2024-05" db="EMBL/GenBank/DDBJ databases">
        <authorList>
            <person name="Wallberg A."/>
        </authorList>
    </citation>
    <scope>NUCLEOTIDE SEQUENCE [LARGE SCALE GENOMIC DNA]</scope>
</reference>
<dbReference type="InterPro" id="IPR013320">
    <property type="entry name" value="ConA-like_dom_sf"/>
</dbReference>
<comment type="caution">
    <text evidence="8">The sequence shown here is derived from an EMBL/GenBank/DDBJ whole genome shotgun (WGS) entry which is preliminary data.</text>
</comment>
<evidence type="ECO:0000256" key="2">
    <source>
        <dbReference type="ARBA" id="ARBA00022737"/>
    </source>
</evidence>
<dbReference type="PROSITE" id="PS50025">
    <property type="entry name" value="LAM_G_DOMAIN"/>
    <property type="match status" value="3"/>
</dbReference>
<evidence type="ECO:0000259" key="6">
    <source>
        <dbReference type="PROSITE" id="PS50025"/>
    </source>
</evidence>
<evidence type="ECO:0000256" key="3">
    <source>
        <dbReference type="ARBA" id="ARBA00023157"/>
    </source>
</evidence>
<dbReference type="Pfam" id="PF00054">
    <property type="entry name" value="Laminin_G_1"/>
    <property type="match status" value="2"/>
</dbReference>
<keyword evidence="2" id="KW-0677">Repeat</keyword>
<evidence type="ECO:0000256" key="4">
    <source>
        <dbReference type="PROSITE-ProRule" id="PRU00076"/>
    </source>
</evidence>
<dbReference type="InterPro" id="IPR001881">
    <property type="entry name" value="EGF-like_Ca-bd_dom"/>
</dbReference>
<dbReference type="SUPFAM" id="SSF49899">
    <property type="entry name" value="Concanavalin A-like lectins/glucanases"/>
    <property type="match status" value="3"/>
</dbReference>
<evidence type="ECO:0000256" key="5">
    <source>
        <dbReference type="PROSITE-ProRule" id="PRU00122"/>
    </source>
</evidence>
<dbReference type="Gene3D" id="2.60.120.200">
    <property type="match status" value="3"/>
</dbReference>
<dbReference type="GO" id="GO:0048513">
    <property type="term" value="P:animal organ development"/>
    <property type="evidence" value="ECO:0007669"/>
    <property type="project" value="UniProtKB-ARBA"/>
</dbReference>
<dbReference type="PANTHER" id="PTHR15036:SF93">
    <property type="entry name" value="EYS PROTEIN"/>
    <property type="match status" value="1"/>
</dbReference>
<dbReference type="Gene3D" id="2.10.25.10">
    <property type="entry name" value="Laminin"/>
    <property type="match status" value="4"/>
</dbReference>
<proteinExistence type="predicted"/>
<dbReference type="CDD" id="cd00054">
    <property type="entry name" value="EGF_CA"/>
    <property type="match status" value="3"/>
</dbReference>
<feature type="domain" description="EGF-like" evidence="7">
    <location>
        <begin position="541"/>
        <end position="577"/>
    </location>
</feature>
<feature type="domain" description="Laminin G" evidence="6">
    <location>
        <begin position="89"/>
        <end position="274"/>
    </location>
</feature>
<feature type="disulfide bond" evidence="4">
    <location>
        <begin position="301"/>
        <end position="310"/>
    </location>
</feature>
<dbReference type="Pfam" id="PF02210">
    <property type="entry name" value="Laminin_G_2"/>
    <property type="match status" value="1"/>
</dbReference>
<sequence>MDGQDVGECGSTLCPSSVCQNGGSCMPGAASWSCRCAPGFIGEVCERRICERSQCIEGMCIAAQNYSPLCLCPRGRQGLLCQQQITVRRSEYSGSVLGYSSYSAYNLGLDPTFSIAVRLHFTTSSLSQVGLLLYLGSHVRDAAKDFMALSIVRGHLMLTWDLGAGPRRLITSVPLDESWHVHSVMVGRRGKRAWLLADTQRNVSGVAPGYLASLDTNNLLYVGGHLSWNMTGLPADMWRHEGFRGCVFDVRVANDASGPWTVPKLSDSVNVKECGEDVCWTHNCRNGGSCISLGATYRCECDIGWRGVSCEVANHQCPANSDIQCNIGSSCITSPTGTSACICPAGKTGLTCHLGINITDPYFTGSNSFLSVRAGNIRREARVSMSFKPASLNGLLFLAIPKESPGDFMALALIDGVLKFTYQLGWHSPGLMVLRSMQKADVNEWQTVTFSRSGADGVLIFGGHTVTASAPDHKTTLLDVQGEVFFGGAPEAIQIPVAAAPEESRLPYTGCIGQVIINGNELDLRIPGGEVLRGSGIEDCDGTACGHNVCLHGGTCIPAGDHFVCQCMPSHTGSRCQIANACLEHECNFGGSCVPLGNAAKKRRQVLTNSQGSSYLCLCPPGRVGDFCEKIGKETAVQFSGRSYVVVPPGPYGSPAKNIDAFALNFTTSAPHGLLLWRGRVTFHLRPEDPGGDYLGVGVWRGRVRVVWQLGGGNIGEVTPTGVVNNGRWHSLVLARTGNIMTVYLDGIPYKRRGPGTFTQINAKSQLTYVGGFPNEITVASGTDGNFQGNFVGCLKDLTLHRSSSPVNFSHLSDGRDLQPCF</sequence>
<dbReference type="SMART" id="SM00282">
    <property type="entry name" value="LamG"/>
    <property type="match status" value="3"/>
</dbReference>
<feature type="domain" description="Laminin G" evidence="6">
    <location>
        <begin position="634"/>
        <end position="821"/>
    </location>
</feature>
<dbReference type="InterPro" id="IPR050372">
    <property type="entry name" value="Neurexin-related_CASP"/>
</dbReference>
<feature type="disulfide bond" evidence="4">
    <location>
        <begin position="619"/>
        <end position="628"/>
    </location>
</feature>
<feature type="disulfide bond" evidence="4">
    <location>
        <begin position="567"/>
        <end position="576"/>
    </location>
</feature>
<feature type="domain" description="EGF-like" evidence="7">
    <location>
        <begin position="10"/>
        <end position="46"/>
    </location>
</feature>
<dbReference type="SMART" id="SM00181">
    <property type="entry name" value="EGF"/>
    <property type="match status" value="6"/>
</dbReference>
<accession>A0AAV2PUA0</accession>
<dbReference type="InterPro" id="IPR001791">
    <property type="entry name" value="Laminin_G"/>
</dbReference>
<feature type="domain" description="Laminin G" evidence="6">
    <location>
        <begin position="359"/>
        <end position="540"/>
    </location>
</feature>
<dbReference type="GO" id="GO:0005509">
    <property type="term" value="F:calcium ion binding"/>
    <property type="evidence" value="ECO:0007669"/>
    <property type="project" value="InterPro"/>
</dbReference>
<evidence type="ECO:0000313" key="9">
    <source>
        <dbReference type="Proteomes" id="UP001497623"/>
    </source>
</evidence>
<dbReference type="PANTHER" id="PTHR15036">
    <property type="entry name" value="PIKACHURIN-LIKE PROTEIN"/>
    <property type="match status" value="1"/>
</dbReference>
<feature type="disulfide bond" evidence="5">
    <location>
        <begin position="794"/>
        <end position="821"/>
    </location>
</feature>
<dbReference type="EMBL" id="CAXKWB010001376">
    <property type="protein sequence ID" value="CAL4064167.1"/>
    <property type="molecule type" value="Genomic_DNA"/>
</dbReference>
<dbReference type="InterPro" id="IPR000742">
    <property type="entry name" value="EGF"/>
</dbReference>
<dbReference type="SMART" id="SM00179">
    <property type="entry name" value="EGF_CA"/>
    <property type="match status" value="3"/>
</dbReference>
<name>A0AAV2PUA0_MEGNR</name>
<dbReference type="AlphaFoldDB" id="A0AAV2PUA0"/>
<dbReference type="SUPFAM" id="SSF57196">
    <property type="entry name" value="EGF/Laminin"/>
    <property type="match status" value="3"/>
</dbReference>
<gene>
    <name evidence="8" type="ORF">MNOR_LOCUS3888</name>
</gene>
<dbReference type="Proteomes" id="UP001497623">
    <property type="component" value="Unassembled WGS sequence"/>
</dbReference>
<feature type="non-terminal residue" evidence="8">
    <location>
        <position position="822"/>
    </location>
</feature>
<feature type="domain" description="EGF-like" evidence="7">
    <location>
        <begin position="275"/>
        <end position="311"/>
    </location>
</feature>
<dbReference type="PROSITE" id="PS50026">
    <property type="entry name" value="EGF_3"/>
    <property type="match status" value="5"/>
</dbReference>
<dbReference type="Pfam" id="PF00008">
    <property type="entry name" value="EGF"/>
    <property type="match status" value="2"/>
</dbReference>
<organism evidence="8 9">
    <name type="scientific">Meganyctiphanes norvegica</name>
    <name type="common">Northern krill</name>
    <name type="synonym">Thysanopoda norvegica</name>
    <dbReference type="NCBI Taxonomy" id="48144"/>
    <lineage>
        <taxon>Eukaryota</taxon>
        <taxon>Metazoa</taxon>
        <taxon>Ecdysozoa</taxon>
        <taxon>Arthropoda</taxon>
        <taxon>Crustacea</taxon>
        <taxon>Multicrustacea</taxon>
        <taxon>Malacostraca</taxon>
        <taxon>Eumalacostraca</taxon>
        <taxon>Eucarida</taxon>
        <taxon>Euphausiacea</taxon>
        <taxon>Euphausiidae</taxon>
        <taxon>Meganyctiphanes</taxon>
    </lineage>
</organism>
<feature type="disulfide bond" evidence="4">
    <location>
        <begin position="36"/>
        <end position="45"/>
    </location>
</feature>
<feature type="domain" description="EGF-like" evidence="7">
    <location>
        <begin position="578"/>
        <end position="629"/>
    </location>
</feature>
<dbReference type="GO" id="GO:0016020">
    <property type="term" value="C:membrane"/>
    <property type="evidence" value="ECO:0007669"/>
    <property type="project" value="UniProtKB-SubCell"/>
</dbReference>
<dbReference type="CDD" id="cd00110">
    <property type="entry name" value="LamG"/>
    <property type="match status" value="3"/>
</dbReference>
<dbReference type="PROSITE" id="PS00022">
    <property type="entry name" value="EGF_1"/>
    <property type="match status" value="6"/>
</dbReference>
<dbReference type="Pfam" id="PF12661">
    <property type="entry name" value="hEGF"/>
    <property type="match status" value="1"/>
</dbReference>
<evidence type="ECO:0000256" key="1">
    <source>
        <dbReference type="ARBA" id="ARBA00022536"/>
    </source>
</evidence>